<organism evidence="1 2">
    <name type="scientific">Kitasatospora griseola</name>
    <name type="common">Streptomyces griseolosporeus</name>
    <dbReference type="NCBI Taxonomy" id="2064"/>
    <lineage>
        <taxon>Bacteria</taxon>
        <taxon>Bacillati</taxon>
        <taxon>Actinomycetota</taxon>
        <taxon>Actinomycetes</taxon>
        <taxon>Kitasatosporales</taxon>
        <taxon>Streptomycetaceae</taxon>
        <taxon>Kitasatospora</taxon>
    </lineage>
</organism>
<evidence type="ECO:0000313" key="2">
    <source>
        <dbReference type="Proteomes" id="UP000032066"/>
    </source>
</evidence>
<comment type="caution">
    <text evidence="1">The sequence shown here is derived from an EMBL/GenBank/DDBJ whole genome shotgun (WGS) entry which is preliminary data.</text>
</comment>
<reference evidence="1 2" key="1">
    <citation type="submission" date="2015-02" db="EMBL/GenBank/DDBJ databases">
        <title>Draft genome sequence of Kitasatospora griseola MF730-N6, a bafilomycin, terpentecin and satosporin producer.</title>
        <authorList>
            <person name="Arens J.C."/>
            <person name="Haltli B."/>
            <person name="Kerr R.G."/>
        </authorList>
    </citation>
    <scope>NUCLEOTIDE SEQUENCE [LARGE SCALE GENOMIC DNA]</scope>
    <source>
        <strain evidence="1 2">MF730-N6</strain>
    </source>
</reference>
<dbReference type="RefSeq" id="WP_043907124.1">
    <property type="nucleotide sequence ID" value="NZ_CP173360.1"/>
</dbReference>
<dbReference type="EMBL" id="JXZB01000001">
    <property type="protein sequence ID" value="KIQ66142.1"/>
    <property type="molecule type" value="Genomic_DNA"/>
</dbReference>
<dbReference type="AlphaFoldDB" id="A0A0D0Q0V9"/>
<gene>
    <name evidence="1" type="ORF">TR51_00045</name>
</gene>
<evidence type="ECO:0000313" key="1">
    <source>
        <dbReference type="EMBL" id="KIQ66142.1"/>
    </source>
</evidence>
<dbReference type="STRING" id="2064.TR51_00045"/>
<dbReference type="PATRIC" id="fig|2064.6.peg.12"/>
<protein>
    <submittedName>
        <fullName evidence="1">Uncharacterized protein</fullName>
    </submittedName>
</protein>
<accession>A0A0D0Q0V9</accession>
<dbReference type="OrthoDB" id="9880740at2"/>
<sequence>MSLRLVATGAATSTYSPGITSTASSQTVNVTAAFVGAVCADNALLSLLTDSMSGSFTTSCAGPTSSVSLTGTLTWSDLSTSTYTISSFTRETVSGHSVAHYSGTVDAGCAHYAGKQIDLLKIRLAAQLTACFSGGSVTSSTGTDIVQISG</sequence>
<dbReference type="Proteomes" id="UP000032066">
    <property type="component" value="Unassembled WGS sequence"/>
</dbReference>
<proteinExistence type="predicted"/>
<keyword evidence="2" id="KW-1185">Reference proteome</keyword>
<name>A0A0D0Q0V9_KITGR</name>